<sequence length="235" mass="25721">MAARSVRRAPNRPVGSVPVPAREVPAPVTREAARMPDTDTALRRQLAERFREVNGDHPMTDADDAYVSAQYAVLEDLCAEHGRDADAVRELMLGHRLPLPGYLRSDGAEMVPADLFALAEEAGGVERLEAWFTAHWADPAAGKAEWNAYLSGRYVCLRSVTPAAIRRKDHLTAAIGAAVDEADAGSARRLERLHALVDELDALVPEFTGYDRLRFGGPTSRDTCVDAPRARFPRP</sequence>
<evidence type="ECO:0000313" key="3">
    <source>
        <dbReference type="Proteomes" id="UP001500016"/>
    </source>
</evidence>
<gene>
    <name evidence="2" type="ORF">GCM10009801_74930</name>
</gene>
<organism evidence="2 3">
    <name type="scientific">Streptomyces albiaxialis</name>
    <dbReference type="NCBI Taxonomy" id="329523"/>
    <lineage>
        <taxon>Bacteria</taxon>
        <taxon>Bacillati</taxon>
        <taxon>Actinomycetota</taxon>
        <taxon>Actinomycetes</taxon>
        <taxon>Kitasatosporales</taxon>
        <taxon>Streptomycetaceae</taxon>
        <taxon>Streptomyces</taxon>
    </lineage>
</organism>
<evidence type="ECO:0000256" key="1">
    <source>
        <dbReference type="SAM" id="MobiDB-lite"/>
    </source>
</evidence>
<dbReference type="EMBL" id="BAAAPE010000028">
    <property type="protein sequence ID" value="GAA2101597.1"/>
    <property type="molecule type" value="Genomic_DNA"/>
</dbReference>
<feature type="compositionally biased region" description="Basic residues" evidence="1">
    <location>
        <begin position="1"/>
        <end position="10"/>
    </location>
</feature>
<comment type="caution">
    <text evidence="2">The sequence shown here is derived from an EMBL/GenBank/DDBJ whole genome shotgun (WGS) entry which is preliminary data.</text>
</comment>
<evidence type="ECO:0000313" key="2">
    <source>
        <dbReference type="EMBL" id="GAA2101597.1"/>
    </source>
</evidence>
<name>A0ABN2X104_9ACTN</name>
<keyword evidence="3" id="KW-1185">Reference proteome</keyword>
<dbReference type="Proteomes" id="UP001500016">
    <property type="component" value="Unassembled WGS sequence"/>
</dbReference>
<accession>A0ABN2X104</accession>
<protein>
    <submittedName>
        <fullName evidence="2">Uncharacterized protein</fullName>
    </submittedName>
</protein>
<dbReference type="InterPro" id="IPR045694">
    <property type="entry name" value="DUF6058"/>
</dbReference>
<feature type="region of interest" description="Disordered" evidence="1">
    <location>
        <begin position="1"/>
        <end position="25"/>
    </location>
</feature>
<proteinExistence type="predicted"/>
<dbReference type="Pfam" id="PF19531">
    <property type="entry name" value="DUF6058"/>
    <property type="match status" value="1"/>
</dbReference>
<reference evidence="2 3" key="1">
    <citation type="journal article" date="2019" name="Int. J. Syst. Evol. Microbiol.">
        <title>The Global Catalogue of Microorganisms (GCM) 10K type strain sequencing project: providing services to taxonomists for standard genome sequencing and annotation.</title>
        <authorList>
            <consortium name="The Broad Institute Genomics Platform"/>
            <consortium name="The Broad Institute Genome Sequencing Center for Infectious Disease"/>
            <person name="Wu L."/>
            <person name="Ma J."/>
        </authorList>
    </citation>
    <scope>NUCLEOTIDE SEQUENCE [LARGE SCALE GENOMIC DNA]</scope>
    <source>
        <strain evidence="2 3">JCM 15478</strain>
    </source>
</reference>